<proteinExistence type="predicted"/>
<name>A0A197JWX3_9FUNG</name>
<feature type="region of interest" description="Disordered" evidence="1">
    <location>
        <begin position="233"/>
        <end position="300"/>
    </location>
</feature>
<dbReference type="STRING" id="1314771.A0A197JWX3"/>
<feature type="transmembrane region" description="Helical" evidence="2">
    <location>
        <begin position="50"/>
        <end position="69"/>
    </location>
</feature>
<sequence>MSQIRLRQLRKWMVFIATLNLLGMLAWYGYLAYYNEQAKKYGDDEATLLWGDWVVIMSAIGFFIFYILSLRGSGFQNVHKYLRTFLLLLPTIVVLYLTCNAIHLELLAYSEYASSEYDYGAPFTCGDISNYSCYLQYTNMFMGLISALFVVIEVGVTLAWGPLEKAHRFGGAQGGYIQNANVILVSPDQPYQQQQQYYYPQQQQQFQQQQAYYPHMQQLQHPPQQPILIGPNITSPSIPQTPQQKQLPDHPLTYLPYNPSSTHSQSPIAATTTTSTELQPSPLPSPLPSTTVTQPFAPAQ</sequence>
<organism evidence="3 4">
    <name type="scientific">Linnemannia elongata AG-77</name>
    <dbReference type="NCBI Taxonomy" id="1314771"/>
    <lineage>
        <taxon>Eukaryota</taxon>
        <taxon>Fungi</taxon>
        <taxon>Fungi incertae sedis</taxon>
        <taxon>Mucoromycota</taxon>
        <taxon>Mortierellomycotina</taxon>
        <taxon>Mortierellomycetes</taxon>
        <taxon>Mortierellales</taxon>
        <taxon>Mortierellaceae</taxon>
        <taxon>Linnemannia</taxon>
    </lineage>
</organism>
<evidence type="ECO:0000313" key="4">
    <source>
        <dbReference type="Proteomes" id="UP000078512"/>
    </source>
</evidence>
<feature type="compositionally biased region" description="Polar residues" evidence="1">
    <location>
        <begin position="233"/>
        <end position="246"/>
    </location>
</feature>
<evidence type="ECO:0000256" key="1">
    <source>
        <dbReference type="SAM" id="MobiDB-lite"/>
    </source>
</evidence>
<feature type="compositionally biased region" description="Low complexity" evidence="1">
    <location>
        <begin position="264"/>
        <end position="280"/>
    </location>
</feature>
<feature type="transmembrane region" description="Helical" evidence="2">
    <location>
        <begin position="81"/>
        <end position="104"/>
    </location>
</feature>
<keyword evidence="2" id="KW-1133">Transmembrane helix</keyword>
<reference evidence="3 4" key="1">
    <citation type="submission" date="2016-05" db="EMBL/GenBank/DDBJ databases">
        <title>Genome sequencing reveals origins of a unique bacterial endosymbiosis in the earliest lineages of terrestrial Fungi.</title>
        <authorList>
            <consortium name="DOE Joint Genome Institute"/>
            <person name="Uehling J."/>
            <person name="Gryganskyi A."/>
            <person name="Hameed K."/>
            <person name="Tschaplinski T."/>
            <person name="Misztal P."/>
            <person name="Wu S."/>
            <person name="Desiro A."/>
            <person name="Vande Pol N."/>
            <person name="Du Z.-Y."/>
            <person name="Zienkiewicz A."/>
            <person name="Zienkiewicz K."/>
            <person name="Morin E."/>
            <person name="Tisserant E."/>
            <person name="Splivallo R."/>
            <person name="Hainaut M."/>
            <person name="Henrissat B."/>
            <person name="Ohm R."/>
            <person name="Kuo A."/>
            <person name="Yan J."/>
            <person name="Lipzen A."/>
            <person name="Nolan M."/>
            <person name="Labutti K."/>
            <person name="Barry K."/>
            <person name="Goldstein A."/>
            <person name="Labbe J."/>
            <person name="Schadt C."/>
            <person name="Tuskan G."/>
            <person name="Grigoriev I."/>
            <person name="Martin F."/>
            <person name="Vilgalys R."/>
            <person name="Bonito G."/>
        </authorList>
    </citation>
    <scope>NUCLEOTIDE SEQUENCE [LARGE SCALE GENOMIC DNA]</scope>
    <source>
        <strain evidence="3 4">AG-77</strain>
    </source>
</reference>
<feature type="transmembrane region" description="Helical" evidence="2">
    <location>
        <begin position="140"/>
        <end position="160"/>
    </location>
</feature>
<gene>
    <name evidence="3" type="ORF">K457DRAFT_1906865</name>
</gene>
<dbReference type="Proteomes" id="UP000078512">
    <property type="component" value="Unassembled WGS sequence"/>
</dbReference>
<feature type="compositionally biased region" description="Low complexity" evidence="1">
    <location>
        <begin position="288"/>
        <end position="300"/>
    </location>
</feature>
<dbReference type="AlphaFoldDB" id="A0A197JWX3"/>
<keyword evidence="4" id="KW-1185">Reference proteome</keyword>
<accession>A0A197JWX3</accession>
<evidence type="ECO:0000313" key="3">
    <source>
        <dbReference type="EMBL" id="OAQ29453.1"/>
    </source>
</evidence>
<dbReference type="EMBL" id="KV442041">
    <property type="protein sequence ID" value="OAQ29453.1"/>
    <property type="molecule type" value="Genomic_DNA"/>
</dbReference>
<keyword evidence="2" id="KW-0472">Membrane</keyword>
<feature type="transmembrane region" description="Helical" evidence="2">
    <location>
        <begin position="12"/>
        <end position="30"/>
    </location>
</feature>
<keyword evidence="2" id="KW-0812">Transmembrane</keyword>
<protein>
    <submittedName>
        <fullName evidence="3">Uncharacterized protein</fullName>
    </submittedName>
</protein>
<dbReference type="OrthoDB" id="2436327at2759"/>
<evidence type="ECO:0000256" key="2">
    <source>
        <dbReference type="SAM" id="Phobius"/>
    </source>
</evidence>